<organism evidence="2 3">
    <name type="scientific">Cellulomonas cellasea</name>
    <dbReference type="NCBI Taxonomy" id="43670"/>
    <lineage>
        <taxon>Bacteria</taxon>
        <taxon>Bacillati</taxon>
        <taxon>Actinomycetota</taxon>
        <taxon>Actinomycetes</taxon>
        <taxon>Micrococcales</taxon>
        <taxon>Cellulomonadaceae</taxon>
        <taxon>Cellulomonas</taxon>
    </lineage>
</organism>
<keyword evidence="1" id="KW-0812">Transmembrane</keyword>
<keyword evidence="1" id="KW-0472">Membrane</keyword>
<name>A0A7W4UHS1_9CELL</name>
<gene>
    <name evidence="2" type="ORF">FHR80_003321</name>
</gene>
<reference evidence="2 3" key="2">
    <citation type="submission" date="2020-08" db="EMBL/GenBank/DDBJ databases">
        <authorList>
            <person name="Partida-Martinez L."/>
            <person name="Huntemann M."/>
            <person name="Clum A."/>
            <person name="Wang J."/>
            <person name="Palaniappan K."/>
            <person name="Ritter S."/>
            <person name="Chen I.-M."/>
            <person name="Stamatis D."/>
            <person name="Reddy T."/>
            <person name="O'Malley R."/>
            <person name="Daum C."/>
            <person name="Shapiro N."/>
            <person name="Ivanova N."/>
            <person name="Kyrpides N."/>
            <person name="Woyke T."/>
        </authorList>
    </citation>
    <scope>NUCLEOTIDE SEQUENCE [LARGE SCALE GENOMIC DNA]</scope>
    <source>
        <strain evidence="2 3">RAS26</strain>
    </source>
</reference>
<evidence type="ECO:0000313" key="2">
    <source>
        <dbReference type="EMBL" id="MBB2924388.1"/>
    </source>
</evidence>
<proteinExistence type="predicted"/>
<dbReference type="EMBL" id="JACHVX010000005">
    <property type="protein sequence ID" value="MBB2924388.1"/>
    <property type="molecule type" value="Genomic_DNA"/>
</dbReference>
<dbReference type="AlphaFoldDB" id="A0A7W4UHS1"/>
<reference evidence="2 3" key="1">
    <citation type="submission" date="2020-08" db="EMBL/GenBank/DDBJ databases">
        <title>The Agave Microbiome: Exploring the role of microbial communities in plant adaptations to desert environments.</title>
        <authorList>
            <person name="Partida-Martinez L.P."/>
        </authorList>
    </citation>
    <scope>NUCLEOTIDE SEQUENCE [LARGE SCALE GENOMIC DNA]</scope>
    <source>
        <strain evidence="2 3">RAS26</strain>
    </source>
</reference>
<feature type="transmembrane region" description="Helical" evidence="1">
    <location>
        <begin position="47"/>
        <end position="68"/>
    </location>
</feature>
<evidence type="ECO:0000313" key="3">
    <source>
        <dbReference type="Proteomes" id="UP000518206"/>
    </source>
</evidence>
<dbReference type="Proteomes" id="UP000518206">
    <property type="component" value="Unassembled WGS sequence"/>
</dbReference>
<comment type="caution">
    <text evidence="2">The sequence shown here is derived from an EMBL/GenBank/DDBJ whole genome shotgun (WGS) entry which is preliminary data.</text>
</comment>
<accession>A0A7W4UHS1</accession>
<evidence type="ECO:0000256" key="1">
    <source>
        <dbReference type="SAM" id="Phobius"/>
    </source>
</evidence>
<protein>
    <submittedName>
        <fullName evidence="2">Uncharacterized protein</fullName>
    </submittedName>
</protein>
<sequence>MTNDLRHVLEGFSAAESRASEIAPVELTTEVRALTGRVRRRRAGRTAAAGVAALAVVAALAAGVQAVGRTDAGPAETVPAPTSTPWTAPAYGEVIGDVTTHPDLPPAEPLRAGVFEASDASWAMLTVTVHGPPGSDAPGWVLYLVDPDGTRYEVPSAVPLVDTNSAPVHGPVQDWLPGTSLVSMALDPVDWATQPGRRVVLDVLTGERFLDVPVSAVPSDSGGPYLRFAKDGTTDVLRTDASQEPTDHPTADGMPVELVVSDVTRLTKEGVEVARLGTGFSTRSRINGYDVMSLAPGGAHLVVPTEDGTRLVRSADLSTVATLAPEGQDARACEPRSWWDESRVVLACDTDVAEGAEIGYRGPDVSLWLVPIDGGDAARLPDVAEESYLPGLSFDGAQLLVTEEDGFLLLGADGEVTRVPWTPADDQYLAGRIGRRLLVEGAGEGRTTGGVLVDPWTGAETPWSGGASAAAASVQLVGRY</sequence>
<dbReference type="RefSeq" id="WP_183297198.1">
    <property type="nucleotide sequence ID" value="NZ_JACHVX010000005.1"/>
</dbReference>
<keyword evidence="1" id="KW-1133">Transmembrane helix</keyword>